<dbReference type="InterPro" id="IPR044605">
    <property type="entry name" value="At1g26460-like"/>
</dbReference>
<reference evidence="2 3" key="1">
    <citation type="journal article" date="2018" name="Sci. Data">
        <title>The draft genome sequence of cork oak.</title>
        <authorList>
            <person name="Ramos A.M."/>
            <person name="Usie A."/>
            <person name="Barbosa P."/>
            <person name="Barros P.M."/>
            <person name="Capote T."/>
            <person name="Chaves I."/>
            <person name="Simoes F."/>
            <person name="Abreu I."/>
            <person name="Carrasquinho I."/>
            <person name="Faro C."/>
            <person name="Guimaraes J.B."/>
            <person name="Mendonca D."/>
            <person name="Nobrega F."/>
            <person name="Rodrigues L."/>
            <person name="Saibo N.J.M."/>
            <person name="Varela M.C."/>
            <person name="Egas C."/>
            <person name="Matos J."/>
            <person name="Miguel C.M."/>
            <person name="Oliveira M.M."/>
            <person name="Ricardo C.P."/>
            <person name="Goncalves S."/>
        </authorList>
    </citation>
    <scope>NUCLEOTIDE SEQUENCE [LARGE SCALE GENOMIC DNA]</scope>
    <source>
        <strain evidence="3">cv. HL8</strain>
    </source>
</reference>
<comment type="caution">
    <text evidence="2">The sequence shown here is derived from an EMBL/GenBank/DDBJ whole genome shotgun (WGS) entry which is preliminary data.</text>
</comment>
<dbReference type="Proteomes" id="UP000237347">
    <property type="component" value="Unassembled WGS sequence"/>
</dbReference>
<proteinExistence type="predicted"/>
<organism evidence="2 3">
    <name type="scientific">Quercus suber</name>
    <name type="common">Cork oak</name>
    <dbReference type="NCBI Taxonomy" id="58331"/>
    <lineage>
        <taxon>Eukaryota</taxon>
        <taxon>Viridiplantae</taxon>
        <taxon>Streptophyta</taxon>
        <taxon>Embryophyta</taxon>
        <taxon>Tracheophyta</taxon>
        <taxon>Spermatophyta</taxon>
        <taxon>Magnoliopsida</taxon>
        <taxon>eudicotyledons</taxon>
        <taxon>Gunneridae</taxon>
        <taxon>Pentapetalae</taxon>
        <taxon>rosids</taxon>
        <taxon>fabids</taxon>
        <taxon>Fagales</taxon>
        <taxon>Fagaceae</taxon>
        <taxon>Quercus</taxon>
    </lineage>
</organism>
<accession>A0AAW0JXK2</accession>
<evidence type="ECO:0000313" key="3">
    <source>
        <dbReference type="Proteomes" id="UP000237347"/>
    </source>
</evidence>
<dbReference type="AlphaFoldDB" id="A0AAW0JXK2"/>
<feature type="compositionally biased region" description="Pro residues" evidence="1">
    <location>
        <begin position="45"/>
        <end position="65"/>
    </location>
</feature>
<sequence length="100" mass="10870">MASQMAILTRTRTLFKSPATKSITTFTFLSQKAQLVELTHFDSPSPLPPPPPPPPTATTPLPPNPASGSPLFNENWRSPISNSPNSRNPRTLTSKLSHKP</sequence>
<feature type="compositionally biased region" description="Low complexity" evidence="1">
    <location>
        <begin position="77"/>
        <end position="90"/>
    </location>
</feature>
<feature type="region of interest" description="Disordered" evidence="1">
    <location>
        <begin position="39"/>
        <end position="100"/>
    </location>
</feature>
<evidence type="ECO:0000256" key="1">
    <source>
        <dbReference type="SAM" id="MobiDB-lite"/>
    </source>
</evidence>
<dbReference type="EMBL" id="PKMF04000438">
    <property type="protein sequence ID" value="KAK7831708.1"/>
    <property type="molecule type" value="Genomic_DNA"/>
</dbReference>
<dbReference type="PANTHER" id="PTHR47205:SF1">
    <property type="entry name" value="OS07G0599000 PROTEIN"/>
    <property type="match status" value="1"/>
</dbReference>
<protein>
    <submittedName>
        <fullName evidence="2">Pentatricopeptide repeat-containing protein</fullName>
    </submittedName>
</protein>
<feature type="compositionally biased region" description="Polar residues" evidence="1">
    <location>
        <begin position="91"/>
        <end position="100"/>
    </location>
</feature>
<name>A0AAW0JXK2_QUESU</name>
<keyword evidence="3" id="KW-1185">Reference proteome</keyword>
<evidence type="ECO:0000313" key="2">
    <source>
        <dbReference type="EMBL" id="KAK7831708.1"/>
    </source>
</evidence>
<gene>
    <name evidence="2" type="ORF">CFP56_027102</name>
</gene>
<dbReference type="PANTHER" id="PTHR47205">
    <property type="entry name" value="OS07G0599000 PROTEIN"/>
    <property type="match status" value="1"/>
</dbReference>